<dbReference type="SUPFAM" id="SSF81606">
    <property type="entry name" value="PP2C-like"/>
    <property type="match status" value="1"/>
</dbReference>
<dbReference type="GO" id="GO:0046872">
    <property type="term" value="F:metal ion binding"/>
    <property type="evidence" value="ECO:0007669"/>
    <property type="project" value="UniProtKB-KW"/>
</dbReference>
<keyword evidence="2" id="KW-0479">Metal-binding</keyword>
<evidence type="ECO:0000313" key="9">
    <source>
        <dbReference type="Proteomes" id="UP001224775"/>
    </source>
</evidence>
<dbReference type="PROSITE" id="PS01032">
    <property type="entry name" value="PPM_1"/>
    <property type="match status" value="1"/>
</dbReference>
<evidence type="ECO:0000256" key="2">
    <source>
        <dbReference type="ARBA" id="ARBA00022723"/>
    </source>
</evidence>
<evidence type="ECO:0000256" key="4">
    <source>
        <dbReference type="ARBA" id="ARBA00022912"/>
    </source>
</evidence>
<dbReference type="SMART" id="SM00332">
    <property type="entry name" value="PP2Cc"/>
    <property type="match status" value="1"/>
</dbReference>
<evidence type="ECO:0000256" key="1">
    <source>
        <dbReference type="ARBA" id="ARBA00004170"/>
    </source>
</evidence>
<dbReference type="PROSITE" id="PS51746">
    <property type="entry name" value="PPM_2"/>
    <property type="match status" value="1"/>
</dbReference>
<feature type="domain" description="PPM-type phosphatase" evidence="7">
    <location>
        <begin position="3"/>
        <end position="362"/>
    </location>
</feature>
<evidence type="ECO:0000256" key="3">
    <source>
        <dbReference type="ARBA" id="ARBA00022801"/>
    </source>
</evidence>
<dbReference type="InterPro" id="IPR015655">
    <property type="entry name" value="PP2C"/>
</dbReference>
<feature type="compositionally biased region" description="Acidic residues" evidence="6">
    <location>
        <begin position="96"/>
        <end position="113"/>
    </location>
</feature>
<dbReference type="Pfam" id="PF00481">
    <property type="entry name" value="PP2C"/>
    <property type="match status" value="2"/>
</dbReference>
<dbReference type="InterPro" id="IPR000222">
    <property type="entry name" value="PP2C_BS"/>
</dbReference>
<proteinExistence type="inferred from homology"/>
<dbReference type="InterPro" id="IPR001932">
    <property type="entry name" value="PPM-type_phosphatase-like_dom"/>
</dbReference>
<keyword evidence="3 5" id="KW-0378">Hydrolase</keyword>
<evidence type="ECO:0000256" key="6">
    <source>
        <dbReference type="SAM" id="MobiDB-lite"/>
    </source>
</evidence>
<feature type="compositionally biased region" description="Polar residues" evidence="6">
    <location>
        <begin position="281"/>
        <end position="293"/>
    </location>
</feature>
<keyword evidence="9" id="KW-1185">Reference proteome</keyword>
<gene>
    <name evidence="8" type="ORF">QTG54_003577</name>
</gene>
<dbReference type="InterPro" id="IPR036457">
    <property type="entry name" value="PPM-type-like_dom_sf"/>
</dbReference>
<accession>A0AAD8YGQ9</accession>
<feature type="region of interest" description="Disordered" evidence="6">
    <location>
        <begin position="77"/>
        <end position="117"/>
    </location>
</feature>
<name>A0AAD8YGQ9_9STRA</name>
<dbReference type="PANTHER" id="PTHR47992">
    <property type="entry name" value="PROTEIN PHOSPHATASE"/>
    <property type="match status" value="1"/>
</dbReference>
<dbReference type="Proteomes" id="UP001224775">
    <property type="component" value="Unassembled WGS sequence"/>
</dbReference>
<comment type="subcellular location">
    <subcellularLocation>
        <location evidence="1">Membrane</location>
        <topology evidence="1">Peripheral membrane protein</topology>
    </subcellularLocation>
</comment>
<evidence type="ECO:0000259" key="7">
    <source>
        <dbReference type="PROSITE" id="PS51746"/>
    </source>
</evidence>
<keyword evidence="4 5" id="KW-0904">Protein phosphatase</keyword>
<dbReference type="GO" id="GO:0004722">
    <property type="term" value="F:protein serine/threonine phosphatase activity"/>
    <property type="evidence" value="ECO:0007669"/>
    <property type="project" value="UniProtKB-EC"/>
</dbReference>
<sequence>MLISTAEEMNPTRRNTMEDVHVIHAPQSWGAPHPSASFIGIYDGHGGRLIVDYLEDHLTRNVAQEWTFEMKGGEGKNEVTAVAAGRKRRLPKSDGNDDSSDDDSEEEEEEKDDGEMIRTSLERAFLLTDIQSRMAGLTTSGATVVCTIIIPNFDSKGNCKEIEIHAANAGDARAVLSSTIARSASSKIAFNNDTTNNVAVRITQDHKSTDASEIERIKAAGGTMIRNRVMGILAVARSLGDHGLKEFVIAKPYLSSTVVKIVNDDDDNDMDGSDNNGKSNAQPVMTNNTNSSTSDPYTNGEFLIVACDGLWDVMEDDEAVDAVRAHVAKNGLACRTDVASILVNEALERGSTDNVTVVVYWL</sequence>
<dbReference type="AlphaFoldDB" id="A0AAD8YGQ9"/>
<dbReference type="GO" id="GO:0016020">
    <property type="term" value="C:membrane"/>
    <property type="evidence" value="ECO:0007669"/>
    <property type="project" value="UniProtKB-SubCell"/>
</dbReference>
<reference evidence="8" key="1">
    <citation type="submission" date="2023-06" db="EMBL/GenBank/DDBJ databases">
        <title>Survivors Of The Sea: Transcriptome response of Skeletonema marinoi to long-term dormancy.</title>
        <authorList>
            <person name="Pinder M.I.M."/>
            <person name="Kourtchenko O."/>
            <person name="Robertson E.K."/>
            <person name="Larsson T."/>
            <person name="Maumus F."/>
            <person name="Osuna-Cruz C.M."/>
            <person name="Vancaester E."/>
            <person name="Stenow R."/>
            <person name="Vandepoele K."/>
            <person name="Ploug H."/>
            <person name="Bruchert V."/>
            <person name="Godhe A."/>
            <person name="Topel M."/>
        </authorList>
    </citation>
    <scope>NUCLEOTIDE SEQUENCE</scope>
    <source>
        <strain evidence="8">R05AC</strain>
    </source>
</reference>
<dbReference type="EMBL" id="JATAAI010000005">
    <property type="protein sequence ID" value="KAK1745653.1"/>
    <property type="molecule type" value="Genomic_DNA"/>
</dbReference>
<feature type="region of interest" description="Disordered" evidence="6">
    <location>
        <begin position="265"/>
        <end position="293"/>
    </location>
</feature>
<organism evidence="8 9">
    <name type="scientific">Skeletonema marinoi</name>
    <dbReference type="NCBI Taxonomy" id="267567"/>
    <lineage>
        <taxon>Eukaryota</taxon>
        <taxon>Sar</taxon>
        <taxon>Stramenopiles</taxon>
        <taxon>Ochrophyta</taxon>
        <taxon>Bacillariophyta</taxon>
        <taxon>Coscinodiscophyceae</taxon>
        <taxon>Thalassiosirophycidae</taxon>
        <taxon>Thalassiosirales</taxon>
        <taxon>Skeletonemataceae</taxon>
        <taxon>Skeletonema</taxon>
        <taxon>Skeletonema marinoi-dohrnii complex</taxon>
    </lineage>
</organism>
<evidence type="ECO:0000313" key="8">
    <source>
        <dbReference type="EMBL" id="KAK1745653.1"/>
    </source>
</evidence>
<evidence type="ECO:0000256" key="5">
    <source>
        <dbReference type="RuleBase" id="RU003465"/>
    </source>
</evidence>
<dbReference type="EC" id="3.1.3.16" evidence="8"/>
<dbReference type="CDD" id="cd00143">
    <property type="entry name" value="PP2Cc"/>
    <property type="match status" value="1"/>
</dbReference>
<comment type="caution">
    <text evidence="8">The sequence shown here is derived from an EMBL/GenBank/DDBJ whole genome shotgun (WGS) entry which is preliminary data.</text>
</comment>
<comment type="similarity">
    <text evidence="5">Belongs to the PP2C family.</text>
</comment>
<protein>
    <submittedName>
        <fullName evidence="8">Protein-serine/threonine phosphatase, PP2C family</fullName>
        <ecNumber evidence="8">3.1.3.16</ecNumber>
    </submittedName>
</protein>
<dbReference type="Gene3D" id="3.60.40.10">
    <property type="entry name" value="PPM-type phosphatase domain"/>
    <property type="match status" value="1"/>
</dbReference>